<dbReference type="SMART" id="SM00530">
    <property type="entry name" value="HTH_XRE"/>
    <property type="match status" value="1"/>
</dbReference>
<dbReference type="InterPro" id="IPR010982">
    <property type="entry name" value="Lambda_DNA-bd_dom_sf"/>
</dbReference>
<dbReference type="RefSeq" id="WP_133847912.1">
    <property type="nucleotide sequence ID" value="NZ_SNXZ01000001.1"/>
</dbReference>
<dbReference type="InterPro" id="IPR001387">
    <property type="entry name" value="Cro/C1-type_HTH"/>
</dbReference>
<dbReference type="PROSITE" id="PS50943">
    <property type="entry name" value="HTH_CROC1"/>
    <property type="match status" value="1"/>
</dbReference>
<evidence type="ECO:0000313" key="3">
    <source>
        <dbReference type="Proteomes" id="UP000295444"/>
    </source>
</evidence>
<dbReference type="GO" id="GO:0003677">
    <property type="term" value="F:DNA binding"/>
    <property type="evidence" value="ECO:0007669"/>
    <property type="project" value="InterPro"/>
</dbReference>
<keyword evidence="3" id="KW-1185">Reference proteome</keyword>
<dbReference type="PANTHER" id="PTHR35010:SF2">
    <property type="entry name" value="BLL4672 PROTEIN"/>
    <property type="match status" value="1"/>
</dbReference>
<name>A0A4R6SMF7_LABRH</name>
<sequence>MDRRTELGEFLRSRRTRLRPEDFGLPVGTRRRVAGLRREELAQLAGISADYYIRIEQGRATQLSDSVFDAVCTALRLTVDERTHLRNLLVPKRRKSPAGVLRSSLGQTVSAIEGRPAYLIDRTMEVLAWNRLAGVLFEPVVAQPLGRRNVARFVFLDQASKSVFVDWPMVARSTTAFLRLGGGQHPDDARLASLVGELADGSEDFRRLWSEQLVADRGHGVKELRHPAAGTLTLDFETLRDATGHVLVVFTAKPGSASEIALRALEPAKV</sequence>
<dbReference type="Pfam" id="PF17765">
    <property type="entry name" value="MLTR_LBD"/>
    <property type="match status" value="1"/>
</dbReference>
<dbReference type="AlphaFoldDB" id="A0A4R6SMF7"/>
<dbReference type="Proteomes" id="UP000295444">
    <property type="component" value="Unassembled WGS sequence"/>
</dbReference>
<dbReference type="Gene3D" id="3.30.450.180">
    <property type="match status" value="1"/>
</dbReference>
<dbReference type="Gene3D" id="1.10.260.40">
    <property type="entry name" value="lambda repressor-like DNA-binding domains"/>
    <property type="match status" value="1"/>
</dbReference>
<dbReference type="OrthoDB" id="4790304at2"/>
<reference evidence="2 3" key="1">
    <citation type="submission" date="2019-03" db="EMBL/GenBank/DDBJ databases">
        <title>Genomic Encyclopedia of Type Strains, Phase IV (KMG-IV): sequencing the most valuable type-strain genomes for metagenomic binning, comparative biology and taxonomic classification.</title>
        <authorList>
            <person name="Goeker M."/>
        </authorList>
    </citation>
    <scope>NUCLEOTIDE SEQUENCE [LARGE SCALE GENOMIC DNA]</scope>
    <source>
        <strain evidence="2 3">DSM 45361</strain>
    </source>
</reference>
<dbReference type="InterPro" id="IPR041413">
    <property type="entry name" value="MLTR_LBD"/>
</dbReference>
<dbReference type="Pfam" id="PF13560">
    <property type="entry name" value="HTH_31"/>
    <property type="match status" value="1"/>
</dbReference>
<comment type="caution">
    <text evidence="2">The sequence shown here is derived from an EMBL/GenBank/DDBJ whole genome shotgun (WGS) entry which is preliminary data.</text>
</comment>
<evidence type="ECO:0000259" key="1">
    <source>
        <dbReference type="PROSITE" id="PS50943"/>
    </source>
</evidence>
<gene>
    <name evidence="2" type="ORF">EV186_1011069</name>
</gene>
<protein>
    <submittedName>
        <fullName evidence="2">Helix-turn-helix protein</fullName>
    </submittedName>
</protein>
<proteinExistence type="predicted"/>
<feature type="domain" description="HTH cro/C1-type" evidence="1">
    <location>
        <begin position="31"/>
        <end position="82"/>
    </location>
</feature>
<accession>A0A4R6SMF7</accession>
<organism evidence="2 3">
    <name type="scientific">Labedaea rhizosphaerae</name>
    <dbReference type="NCBI Taxonomy" id="598644"/>
    <lineage>
        <taxon>Bacteria</taxon>
        <taxon>Bacillati</taxon>
        <taxon>Actinomycetota</taxon>
        <taxon>Actinomycetes</taxon>
        <taxon>Pseudonocardiales</taxon>
        <taxon>Pseudonocardiaceae</taxon>
        <taxon>Labedaea</taxon>
    </lineage>
</organism>
<dbReference type="PANTHER" id="PTHR35010">
    <property type="entry name" value="BLL4672 PROTEIN-RELATED"/>
    <property type="match status" value="1"/>
</dbReference>
<dbReference type="CDD" id="cd00093">
    <property type="entry name" value="HTH_XRE"/>
    <property type="match status" value="1"/>
</dbReference>
<evidence type="ECO:0000313" key="2">
    <source>
        <dbReference type="EMBL" id="TDQ05104.1"/>
    </source>
</evidence>
<dbReference type="EMBL" id="SNXZ01000001">
    <property type="protein sequence ID" value="TDQ05104.1"/>
    <property type="molecule type" value="Genomic_DNA"/>
</dbReference>
<dbReference type="SUPFAM" id="SSF47413">
    <property type="entry name" value="lambda repressor-like DNA-binding domains"/>
    <property type="match status" value="1"/>
</dbReference>